<protein>
    <submittedName>
        <fullName evidence="6">Alpha-mannosidase</fullName>
        <ecNumber evidence="6">3.2.1.24</ecNumber>
    </submittedName>
</protein>
<keyword evidence="3 6" id="KW-0378">Hydrolase</keyword>
<dbReference type="AlphaFoldDB" id="S0FTA1"/>
<dbReference type="PANTHER" id="PTHR46017">
    <property type="entry name" value="ALPHA-MANNOSIDASE 2C1"/>
    <property type="match status" value="1"/>
</dbReference>
<dbReference type="Gene3D" id="2.70.98.30">
    <property type="entry name" value="Golgi alpha-mannosidase II, domain 4"/>
    <property type="match status" value="1"/>
</dbReference>
<dbReference type="Proteomes" id="UP000014155">
    <property type="component" value="Unassembled WGS sequence"/>
</dbReference>
<dbReference type="SUPFAM" id="SSF88688">
    <property type="entry name" value="Families 57/38 glycoside transferase middle domain"/>
    <property type="match status" value="1"/>
</dbReference>
<dbReference type="RefSeq" id="WP_004625384.1">
    <property type="nucleotide sequence ID" value="NZ_AORV01000028.1"/>
</dbReference>
<evidence type="ECO:0000259" key="5">
    <source>
        <dbReference type="SMART" id="SM00872"/>
    </source>
</evidence>
<dbReference type="FunFam" id="3.20.110.10:FF:000002">
    <property type="entry name" value="alpha-mannosidase 2C1 isoform X1"/>
    <property type="match status" value="1"/>
</dbReference>
<dbReference type="InterPro" id="IPR015341">
    <property type="entry name" value="Glyco_hydro_38_cen"/>
</dbReference>
<evidence type="ECO:0000256" key="1">
    <source>
        <dbReference type="ARBA" id="ARBA00009792"/>
    </source>
</evidence>
<sequence length="1045" mass="120697">MFFEQERIEGFLKELKNCIYHKIEPVHKVLIKKGDFKCASQAEADGQEWTEFKSGDSWGGKDQRYWFKLLFTIPESLNNCNVVFRIKTGREGEWDAVNPQFLVYLDGVLKQGLDVNHTEILIDQNAKAGEGHRVDMHAYAGMSDVKAVLQASIAALDRATEQLYYDLAVPFEVAGFLEKEDKRRVDTLSILNQALNLLDFRRPHSEQYNESVERAIAFLKTEFYGKSCGHEAVYASCVGHTHIDVAWLWTLQQTREKVVRSFTTALSLMKDYPDYSFMASQPQLLQFLKEERPEVYMEIKERVKEGRWEIDGAMWLEADCNLVSGESLIRQILYGKRFIREEFGVDSRTLWLPDVFGYSAALPQILKKSGIRYFVTSKISWNEYNKMPYDTFMWEGIDGSEVLTYFLTAAEYDKVLSGNHRTIYEAKINPSQIMGAWIRYQQKNINDDVLVPYGYGDGGGGPTRDDLEYSSRMQKGLPGCPVVKMETVGNYLEGLEKKVAGNPKLPRWVGELYLEYHRGTYTSMARNKYYNRKSEFLMLDIERFSVLASQVEPSAAYPSEEIEDCWKTVLLNQFHDIIPGSSIKEVYEESQEQYEALLTEGHRLLDKSMKHITAKINLEDRAVIAFNPLGFDRDDILKFDLPYEKDSISLVDAEGKVYPVQRTEEGSLIAFVEGVPSNGYKTFYISRKAEQQPFELYAAQEKAGNRFFEIRLDDSANIVSIFDKIERREVLKPGTRGNVLQAFEDKPLRYDAWDINIYYQEKMWEINEVDEIRVIEEGPVRAAIRIKKKFMDSTLIQYLYLYNDIPRIDFVNEIDWKEKQILLKAGFPVDVRTDKATYDIQFGSVERPTNWNTSWDIGRFEVCAHKWADLSEDGYGVSLLNDCKYGYDIKDGVMRLSLLKSPIWPNPDADRELHRFVYSLYPHTGDWKDANTMHMAYRLNCPMHAVQEGAHEGTLPSNMSTVSVNRKNIIIDTVKKSENGQELIVRLYECHNRRTAASLSFFKTIGYACETDLEEKEIGVIETGDNTLFFEIYPHEIKTFKIGLI</sequence>
<dbReference type="InterPro" id="IPR011330">
    <property type="entry name" value="Glyco_hydro/deAcase_b/a-brl"/>
</dbReference>
<dbReference type="InterPro" id="IPR028995">
    <property type="entry name" value="Glyco_hydro_57/38_cen_sf"/>
</dbReference>
<dbReference type="Pfam" id="PF01074">
    <property type="entry name" value="Glyco_hydro_38N"/>
    <property type="match status" value="1"/>
</dbReference>
<dbReference type="InterPro" id="IPR011013">
    <property type="entry name" value="Gal_mutarotase_sf_dom"/>
</dbReference>
<dbReference type="FunFam" id="2.70.98.30:FF:000010">
    <property type="entry name" value="Cytosolic alpha-mannosidase"/>
    <property type="match status" value="1"/>
</dbReference>
<accession>S0FTA1</accession>
<dbReference type="Pfam" id="PF07748">
    <property type="entry name" value="Glyco_hydro_38C"/>
    <property type="match status" value="1"/>
</dbReference>
<keyword evidence="4 6" id="KW-0326">Glycosidase</keyword>
<dbReference type="Pfam" id="PF17677">
    <property type="entry name" value="Glyco_hydro38C2"/>
    <property type="match status" value="1"/>
</dbReference>
<evidence type="ECO:0000256" key="3">
    <source>
        <dbReference type="ARBA" id="ARBA00022801"/>
    </source>
</evidence>
<dbReference type="FunFam" id="1.20.1270.50:FF:000004">
    <property type="entry name" value="alpha-mannosidase 2C1 isoform X1"/>
    <property type="match status" value="1"/>
</dbReference>
<dbReference type="GO" id="GO:0030246">
    <property type="term" value="F:carbohydrate binding"/>
    <property type="evidence" value="ECO:0007669"/>
    <property type="project" value="InterPro"/>
</dbReference>
<dbReference type="GO" id="GO:0046872">
    <property type="term" value="F:metal ion binding"/>
    <property type="evidence" value="ECO:0007669"/>
    <property type="project" value="UniProtKB-KW"/>
</dbReference>
<evidence type="ECO:0000256" key="4">
    <source>
        <dbReference type="ARBA" id="ARBA00023295"/>
    </source>
</evidence>
<dbReference type="SUPFAM" id="SSF74650">
    <property type="entry name" value="Galactose mutarotase-like"/>
    <property type="match status" value="1"/>
</dbReference>
<dbReference type="InterPro" id="IPR054723">
    <property type="entry name" value="Ams1-like_N"/>
</dbReference>
<dbReference type="SMART" id="SM00872">
    <property type="entry name" value="Alpha-mann_mid"/>
    <property type="match status" value="1"/>
</dbReference>
<dbReference type="InterPro" id="IPR027291">
    <property type="entry name" value="Glyco_hydro_38_N_sf"/>
</dbReference>
<gene>
    <name evidence="6" type="ORF">CTER_1679</name>
</gene>
<dbReference type="GO" id="GO:0006013">
    <property type="term" value="P:mannose metabolic process"/>
    <property type="evidence" value="ECO:0007669"/>
    <property type="project" value="InterPro"/>
</dbReference>
<dbReference type="EC" id="3.2.1.24" evidence="6"/>
<organism evidence="6 7">
    <name type="scientific">Ruminiclostridium cellobioparum subsp. termitidis CT1112</name>
    <dbReference type="NCBI Taxonomy" id="1195236"/>
    <lineage>
        <taxon>Bacteria</taxon>
        <taxon>Bacillati</taxon>
        <taxon>Bacillota</taxon>
        <taxon>Clostridia</taxon>
        <taxon>Eubacteriales</taxon>
        <taxon>Oscillospiraceae</taxon>
        <taxon>Ruminiclostridium</taxon>
    </lineage>
</organism>
<keyword evidence="2" id="KW-0479">Metal-binding</keyword>
<dbReference type="InterPro" id="IPR041147">
    <property type="entry name" value="GH38_C"/>
</dbReference>
<proteinExistence type="inferred from homology"/>
<dbReference type="CDD" id="cd10789">
    <property type="entry name" value="GH38N_AMII_ER_cytosolic"/>
    <property type="match status" value="1"/>
</dbReference>
<dbReference type="GO" id="GO:0004559">
    <property type="term" value="F:alpha-mannosidase activity"/>
    <property type="evidence" value="ECO:0007669"/>
    <property type="project" value="UniProtKB-EC"/>
</dbReference>
<dbReference type="Gene3D" id="3.20.110.10">
    <property type="entry name" value="Glycoside hydrolase 38, N terminal domain"/>
    <property type="match status" value="1"/>
</dbReference>
<dbReference type="GO" id="GO:0009313">
    <property type="term" value="P:oligosaccharide catabolic process"/>
    <property type="evidence" value="ECO:0007669"/>
    <property type="project" value="TreeGrafter"/>
</dbReference>
<reference evidence="6 7" key="1">
    <citation type="journal article" date="2013" name="Genome Announc.">
        <title>Draft Genome Sequence of the Cellulolytic, Mesophilic, Anaerobic Bacterium Clostridium termitidis Strain CT1112 (DSM 5398).</title>
        <authorList>
            <person name="Lal S."/>
            <person name="Ramachandran U."/>
            <person name="Zhang X."/>
            <person name="Munir R."/>
            <person name="Sparling R."/>
            <person name="Levin D.B."/>
        </authorList>
    </citation>
    <scope>NUCLEOTIDE SEQUENCE [LARGE SCALE GENOMIC DNA]</scope>
    <source>
        <strain evidence="6 7">CT1112</strain>
    </source>
</reference>
<comment type="caution">
    <text evidence="6">The sequence shown here is derived from an EMBL/GenBank/DDBJ whole genome shotgun (WGS) entry which is preliminary data.</text>
</comment>
<feature type="domain" description="Glycoside hydrolase family 38 central" evidence="5">
    <location>
        <begin position="515"/>
        <end position="594"/>
    </location>
</feature>
<name>S0FTA1_RUMCE</name>
<dbReference type="InterPro" id="IPR037094">
    <property type="entry name" value="Glyco_hydro_38_cen_sf"/>
</dbReference>
<dbReference type="EMBL" id="AORV01000028">
    <property type="protein sequence ID" value="EMS72389.1"/>
    <property type="molecule type" value="Genomic_DNA"/>
</dbReference>
<dbReference type="SUPFAM" id="SSF88713">
    <property type="entry name" value="Glycoside hydrolase/deacetylase"/>
    <property type="match status" value="1"/>
</dbReference>
<dbReference type="InterPro" id="IPR011682">
    <property type="entry name" value="Glyco_hydro_38_C"/>
</dbReference>
<dbReference type="STRING" id="1195236.CTER_1679"/>
<comment type="similarity">
    <text evidence="1">Belongs to the glycosyl hydrolase 38 family.</text>
</comment>
<dbReference type="PATRIC" id="fig|1195236.3.peg.2008"/>
<dbReference type="eggNOG" id="COG0383">
    <property type="taxonomic scope" value="Bacteria"/>
</dbReference>
<dbReference type="Pfam" id="PF22907">
    <property type="entry name" value="Ams1-like_1st"/>
    <property type="match status" value="1"/>
</dbReference>
<evidence type="ECO:0000313" key="6">
    <source>
        <dbReference type="EMBL" id="EMS72389.1"/>
    </source>
</evidence>
<dbReference type="PANTHER" id="PTHR46017:SF1">
    <property type="entry name" value="ALPHA-MANNOSIDASE 2C1"/>
    <property type="match status" value="1"/>
</dbReference>
<dbReference type="Pfam" id="PF09261">
    <property type="entry name" value="Alpha-mann_mid"/>
    <property type="match status" value="1"/>
</dbReference>
<dbReference type="Gene3D" id="2.60.40.2220">
    <property type="match status" value="1"/>
</dbReference>
<keyword evidence="7" id="KW-1185">Reference proteome</keyword>
<evidence type="ECO:0000256" key="2">
    <source>
        <dbReference type="ARBA" id="ARBA00022723"/>
    </source>
</evidence>
<evidence type="ECO:0000313" key="7">
    <source>
        <dbReference type="Proteomes" id="UP000014155"/>
    </source>
</evidence>
<dbReference type="InterPro" id="IPR000602">
    <property type="entry name" value="Glyco_hydro_38_N"/>
</dbReference>
<dbReference type="Gene3D" id="1.20.1270.50">
    <property type="entry name" value="Glycoside hydrolase family 38, central domain"/>
    <property type="match status" value="1"/>
</dbReference>